<feature type="transmembrane region" description="Helical" evidence="1">
    <location>
        <begin position="9"/>
        <end position="29"/>
    </location>
</feature>
<proteinExistence type="predicted"/>
<feature type="domain" description="FlgD/Vpr Ig-like" evidence="3">
    <location>
        <begin position="636"/>
        <end position="688"/>
    </location>
</feature>
<dbReference type="AlphaFoldDB" id="A0A0S7YJA6"/>
<dbReference type="Gene3D" id="3.10.620.30">
    <property type="match status" value="1"/>
</dbReference>
<gene>
    <name evidence="4" type="ORF">AMJ52_00310</name>
</gene>
<name>A0A0S7YJA6_UNCT6</name>
<dbReference type="EMBL" id="LJNI01000002">
    <property type="protein sequence ID" value="KPJ74523.1"/>
    <property type="molecule type" value="Genomic_DNA"/>
</dbReference>
<evidence type="ECO:0000259" key="3">
    <source>
        <dbReference type="Pfam" id="PF13860"/>
    </source>
</evidence>
<dbReference type="InterPro" id="IPR002931">
    <property type="entry name" value="Transglutaminase-like"/>
</dbReference>
<evidence type="ECO:0000313" key="5">
    <source>
        <dbReference type="Proteomes" id="UP000051012"/>
    </source>
</evidence>
<dbReference type="SUPFAM" id="SSF54001">
    <property type="entry name" value="Cysteine proteinases"/>
    <property type="match status" value="1"/>
</dbReference>
<dbReference type="Pfam" id="PF13860">
    <property type="entry name" value="FlgD_ig"/>
    <property type="match status" value="1"/>
</dbReference>
<evidence type="ECO:0008006" key="6">
    <source>
        <dbReference type="Google" id="ProtNLM"/>
    </source>
</evidence>
<reference evidence="4 5" key="1">
    <citation type="journal article" date="2015" name="Microbiome">
        <title>Genomic resolution of linkages in carbon, nitrogen, and sulfur cycling among widespread estuary sediment bacteria.</title>
        <authorList>
            <person name="Baker B.J."/>
            <person name="Lazar C.S."/>
            <person name="Teske A.P."/>
            <person name="Dick G.J."/>
        </authorList>
    </citation>
    <scope>NUCLEOTIDE SEQUENCE [LARGE SCALE GENOMIC DNA]</scope>
    <source>
        <strain evidence="4">DG_78</strain>
    </source>
</reference>
<dbReference type="Pfam" id="PF01841">
    <property type="entry name" value="Transglut_core"/>
    <property type="match status" value="1"/>
</dbReference>
<dbReference type="Proteomes" id="UP000051012">
    <property type="component" value="Unassembled WGS sequence"/>
</dbReference>
<dbReference type="Gene3D" id="2.60.40.4070">
    <property type="match status" value="1"/>
</dbReference>
<dbReference type="PATRIC" id="fig|1703772.3.peg.59"/>
<comment type="caution">
    <text evidence="4">The sequence shown here is derived from an EMBL/GenBank/DDBJ whole genome shotgun (WGS) entry which is preliminary data.</text>
</comment>
<sequence>MLYSIKKPYFYRFSLALILGIFLISGLWFEMRSHEIRGLVIEDIEKYKSNIDNIIEEKSPPTKVYLRKAIGNLEVIGMSTTDTYEVYFHIPVPFNEQIPILIEVESPELIDYRFLHLNPPNVIIAARMNQAPSAPLNWTAWVFVRENTYSDLPSFVPLPSLEQLPDSVKKWLVATDCAQINDVLVQQTADSICDTTTNLMKLADDICDFCQQIPGQLPHYPYAFDAVYTLKWGNSCTGHAHAGAALFRANGIPARTLLNIPTWFGFCDMHWIIDYYVPAYGWVRMETVLGQNPCLPETEVVTFACNPEDEFPMFFPCAIDGCWHTSDPVFGMWQPDWGGAHRAYNILTIPGSTEEIEYAHSLTDSVFNYYSNYFGINLTLAQQSLLETALDYQASALVNIQAGNLGGYIEDMQQALNNYKNIDPAPITTIFFDDFESGQNGWTHGGDQDEWELGVPTYGPTQTHSGENCWGVDLDNTYENYADCWLLSPPIDLNNYTCAYLSFWVWNWVEDVYGYVYDALWIEITTDGMTFYPLCSKMGGVNDDPEIPDVGGWSMVALDLTKYVDNTVQIRFHFNSDGHDVQAGSYIDDVHVYGRYGTTGIITHDEQIPTKTISLNNMPNPFSRLTSINYGLNMDSRVVLKVYSCTGQLITTLVNDDQKCGMHNIPWDGYNSKGEKVSSGIYFLNMEVFSQDGKTKEITKKIIKIN</sequence>
<dbReference type="InterPro" id="IPR025965">
    <property type="entry name" value="FlgD/Vpr_Ig-like"/>
</dbReference>
<dbReference type="NCBIfam" id="NF038128">
    <property type="entry name" value="choice_anch_J"/>
    <property type="match status" value="1"/>
</dbReference>
<evidence type="ECO:0000259" key="2">
    <source>
        <dbReference type="Pfam" id="PF01841"/>
    </source>
</evidence>
<dbReference type="InterPro" id="IPR013320">
    <property type="entry name" value="ConA-like_dom_sf"/>
</dbReference>
<dbReference type="InterPro" id="IPR038765">
    <property type="entry name" value="Papain-like_cys_pep_sf"/>
</dbReference>
<dbReference type="SUPFAM" id="SSF49899">
    <property type="entry name" value="Concanavalin A-like lectins/glucanases"/>
    <property type="match status" value="1"/>
</dbReference>
<dbReference type="Gene3D" id="2.60.120.200">
    <property type="match status" value="1"/>
</dbReference>
<protein>
    <recommendedName>
        <fullName evidence="6">Transglutaminase-like domain-containing protein</fullName>
    </recommendedName>
</protein>
<keyword evidence="1" id="KW-1133">Transmembrane helix</keyword>
<evidence type="ECO:0000313" key="4">
    <source>
        <dbReference type="EMBL" id="KPJ74523.1"/>
    </source>
</evidence>
<organism evidence="4 5">
    <name type="scientific">candidate division TA06 bacterium DG_78</name>
    <dbReference type="NCBI Taxonomy" id="1703772"/>
    <lineage>
        <taxon>Bacteria</taxon>
        <taxon>Bacteria division TA06</taxon>
    </lineage>
</organism>
<keyword evidence="1" id="KW-0812">Transmembrane</keyword>
<feature type="domain" description="Transglutaminase-like" evidence="2">
    <location>
        <begin position="201"/>
        <end position="286"/>
    </location>
</feature>
<accession>A0A0S7YJA6</accession>
<evidence type="ECO:0000256" key="1">
    <source>
        <dbReference type="SAM" id="Phobius"/>
    </source>
</evidence>
<keyword evidence="1" id="KW-0472">Membrane</keyword>